<feature type="domain" description="GIY-YIG" evidence="2">
    <location>
        <begin position="12"/>
        <end position="89"/>
    </location>
</feature>
<evidence type="ECO:0000313" key="3">
    <source>
        <dbReference type="EMBL" id="MCX2977867.1"/>
    </source>
</evidence>
<dbReference type="Pfam" id="PF01541">
    <property type="entry name" value="GIY-YIG"/>
    <property type="match status" value="1"/>
</dbReference>
<name>A0ABT3T8Q1_9GAMM</name>
<dbReference type="PROSITE" id="PS50164">
    <property type="entry name" value="GIY_YIG"/>
    <property type="match status" value="1"/>
</dbReference>
<dbReference type="Gene3D" id="3.40.1440.10">
    <property type="entry name" value="GIY-YIG endonuclease"/>
    <property type="match status" value="1"/>
</dbReference>
<dbReference type="PANTHER" id="PTHR34477:SF1">
    <property type="entry name" value="UPF0213 PROTEIN YHBQ"/>
    <property type="match status" value="1"/>
</dbReference>
<proteinExistence type="inferred from homology"/>
<evidence type="ECO:0000256" key="1">
    <source>
        <dbReference type="ARBA" id="ARBA00007435"/>
    </source>
</evidence>
<reference evidence="3" key="1">
    <citation type="submission" date="2019-02" db="EMBL/GenBank/DDBJ databases">
        <authorList>
            <person name="Li S.-H."/>
        </authorList>
    </citation>
    <scope>NUCLEOTIDE SEQUENCE</scope>
    <source>
        <strain evidence="3">IMCC11814</strain>
    </source>
</reference>
<dbReference type="EMBL" id="SHNO01000001">
    <property type="protein sequence ID" value="MCX2977867.1"/>
    <property type="molecule type" value="Genomic_DNA"/>
</dbReference>
<dbReference type="InterPro" id="IPR000305">
    <property type="entry name" value="GIY-YIG_endonuc"/>
</dbReference>
<organism evidence="3 4">
    <name type="scientific">Candidatus Marimicrobium litorale</name>
    <dbReference type="NCBI Taxonomy" id="2518991"/>
    <lineage>
        <taxon>Bacteria</taxon>
        <taxon>Pseudomonadati</taxon>
        <taxon>Pseudomonadota</taxon>
        <taxon>Gammaproteobacteria</taxon>
        <taxon>Cellvibrionales</taxon>
        <taxon>Halieaceae</taxon>
        <taxon>Marimicrobium</taxon>
    </lineage>
</organism>
<accession>A0ABT3T8Q1</accession>
<evidence type="ECO:0000259" key="2">
    <source>
        <dbReference type="PROSITE" id="PS50164"/>
    </source>
</evidence>
<dbReference type="InterPro" id="IPR050190">
    <property type="entry name" value="UPF0213_domain"/>
</dbReference>
<comment type="caution">
    <text evidence="3">The sequence shown here is derived from an EMBL/GenBank/DDBJ whole genome shotgun (WGS) entry which is preliminary data.</text>
</comment>
<sequence length="95" mass="10507">MTVGCADKSVSDIWYVYLLQCADSTLYTGIARDVQRRLKQHNGEVAGGARYTSGRRPVRLLWSDLAPDQGTALRREAAIKKLSRGEKLRLAGGQD</sequence>
<keyword evidence="4" id="KW-1185">Reference proteome</keyword>
<comment type="similarity">
    <text evidence="1">Belongs to the UPF0213 family.</text>
</comment>
<protein>
    <submittedName>
        <fullName evidence="3">GIY-YIG nuclease family protein</fullName>
    </submittedName>
</protein>
<dbReference type="PANTHER" id="PTHR34477">
    <property type="entry name" value="UPF0213 PROTEIN YHBQ"/>
    <property type="match status" value="1"/>
</dbReference>
<gene>
    <name evidence="3" type="ORF">EYC82_10930</name>
</gene>
<dbReference type="SUPFAM" id="SSF82771">
    <property type="entry name" value="GIY-YIG endonuclease"/>
    <property type="match status" value="1"/>
</dbReference>
<dbReference type="Proteomes" id="UP001143304">
    <property type="component" value="Unassembled WGS sequence"/>
</dbReference>
<dbReference type="CDD" id="cd10456">
    <property type="entry name" value="GIY-YIG_UPF0213"/>
    <property type="match status" value="1"/>
</dbReference>
<evidence type="ECO:0000313" key="4">
    <source>
        <dbReference type="Proteomes" id="UP001143304"/>
    </source>
</evidence>
<dbReference type="InterPro" id="IPR035901">
    <property type="entry name" value="GIY-YIG_endonuc_sf"/>
</dbReference>